<evidence type="ECO:0000313" key="2">
    <source>
        <dbReference type="Proteomes" id="UP000054324"/>
    </source>
</evidence>
<dbReference type="AlphaFoldDB" id="A0A074ZL40"/>
<organism evidence="1 2">
    <name type="scientific">Opisthorchis viverrini</name>
    <name type="common">Southeast Asian liver fluke</name>
    <dbReference type="NCBI Taxonomy" id="6198"/>
    <lineage>
        <taxon>Eukaryota</taxon>
        <taxon>Metazoa</taxon>
        <taxon>Spiralia</taxon>
        <taxon>Lophotrochozoa</taxon>
        <taxon>Platyhelminthes</taxon>
        <taxon>Trematoda</taxon>
        <taxon>Digenea</taxon>
        <taxon>Opisthorchiida</taxon>
        <taxon>Opisthorchiata</taxon>
        <taxon>Opisthorchiidae</taxon>
        <taxon>Opisthorchis</taxon>
    </lineage>
</organism>
<gene>
    <name evidence="1" type="ORF">T265_14494</name>
</gene>
<evidence type="ECO:0000313" key="1">
    <source>
        <dbReference type="EMBL" id="KER24075.1"/>
    </source>
</evidence>
<reference evidence="1 2" key="1">
    <citation type="submission" date="2013-11" db="EMBL/GenBank/DDBJ databases">
        <title>Opisthorchis viverrini - life in the bile duct.</title>
        <authorList>
            <person name="Young N.D."/>
            <person name="Nagarajan N."/>
            <person name="Lin S.J."/>
            <person name="Korhonen P.K."/>
            <person name="Jex A.R."/>
            <person name="Hall R.S."/>
            <person name="Safavi-Hemami H."/>
            <person name="Kaewkong W."/>
            <person name="Bertrand D."/>
            <person name="Gao S."/>
            <person name="Seet Q."/>
            <person name="Wongkham S."/>
            <person name="Teh B.T."/>
            <person name="Wongkham C."/>
            <person name="Intapan P.M."/>
            <person name="Maleewong W."/>
            <person name="Yang X."/>
            <person name="Hu M."/>
            <person name="Wang Z."/>
            <person name="Hofmann A."/>
            <person name="Sternberg P.W."/>
            <person name="Tan P."/>
            <person name="Wang J."/>
            <person name="Gasser R.B."/>
        </authorList>
    </citation>
    <scope>NUCLEOTIDE SEQUENCE [LARGE SCALE GENOMIC DNA]</scope>
</reference>
<accession>A0A074ZL40</accession>
<name>A0A074ZL40_OPIVI</name>
<protein>
    <submittedName>
        <fullName evidence="1">Uncharacterized protein</fullName>
    </submittedName>
</protein>
<proteinExistence type="predicted"/>
<sequence>MAANRCQWRRRGGIHPLNPALTMPPRLVMKRLQSNCQARRTDQQPKIRLNDKFYCWETHTRLPLSLTLVLDSTQPFMISSLK</sequence>
<dbReference type="RefSeq" id="XP_009172177.1">
    <property type="nucleotide sequence ID" value="XM_009173913.1"/>
</dbReference>
<dbReference type="GeneID" id="20328660"/>
<feature type="non-terminal residue" evidence="1">
    <location>
        <position position="82"/>
    </location>
</feature>
<keyword evidence="2" id="KW-1185">Reference proteome</keyword>
<dbReference type="EMBL" id="KL596823">
    <property type="protein sequence ID" value="KER24075.1"/>
    <property type="molecule type" value="Genomic_DNA"/>
</dbReference>
<dbReference type="CTD" id="20328660"/>
<dbReference type="Proteomes" id="UP000054324">
    <property type="component" value="Unassembled WGS sequence"/>
</dbReference>
<dbReference type="KEGG" id="ovi:T265_14494"/>